<dbReference type="Pfam" id="PF10100">
    <property type="entry name" value="Staph_opine_DH"/>
    <property type="match status" value="1"/>
</dbReference>
<evidence type="ECO:0000313" key="1">
    <source>
        <dbReference type="EMBL" id="MBD8511594.1"/>
    </source>
</evidence>
<accession>A0ABR9BHF8</accession>
<reference evidence="1 2" key="1">
    <citation type="submission" date="2020-09" db="EMBL/GenBank/DDBJ databases">
        <title>Photobacterium sp. CAU 1568 isolated from sand of Sido Beach.</title>
        <authorList>
            <person name="Kim W."/>
        </authorList>
    </citation>
    <scope>NUCLEOTIDE SEQUENCE [LARGE SCALE GENOMIC DNA]</scope>
    <source>
        <strain evidence="1 2">CAU 1568</strain>
    </source>
</reference>
<comment type="caution">
    <text evidence="1">The sequence shown here is derived from an EMBL/GenBank/DDBJ whole genome shotgun (WGS) entry which is preliminary data.</text>
</comment>
<proteinExistence type="predicted"/>
<sequence>MQSETENVLLFGSGPAAMQLAVLLKQMPSLYLGIANRPSDNWQRWRESYIRHGCILSKAAKPSLSALSGYVQINRSYSCPDDIEPVWQTLVLAVPSDAYLTVLRSLPEKVLITLRRVILLSPSLGSQQIIRHWSESQGLSLDIVGFSTYFAATKCQTDQNGGRIPTHVITKATKKKVYLSSSQSNPPTQSVWHRRIETMLASIGVDYAWLNDSISTEARNITSYVHPALFINDFSLETITHPPAIPVYLYKLFPEGPITGAVIRRLVDLWRDISVIVSALGGESINLLQFLNDDNYPVREESIPREKIDQFTDLSTIEQEYLMYIRYTAILIDPFSTPDETGRYFDFSAVPFPRARVESGQWFLPRIPAEDIRLLYRLREIARLIHVETPTVSELINHFETWLQNKPYIAIEPAALTREARQDLAYLLWHNPETNSAKEPECYE</sequence>
<gene>
    <name evidence="1" type="ORF">IFO68_02600</name>
</gene>
<evidence type="ECO:0000313" key="2">
    <source>
        <dbReference type="Proteomes" id="UP000649768"/>
    </source>
</evidence>
<dbReference type="InterPro" id="IPR016935">
    <property type="entry name" value="Opine_metallophore_DH"/>
</dbReference>
<dbReference type="RefSeq" id="WP_192014376.1">
    <property type="nucleotide sequence ID" value="NZ_JACYTP010000001.1"/>
</dbReference>
<protein>
    <submittedName>
        <fullName evidence="1">Opine metallophore biosynthesis dehydrogenase</fullName>
    </submittedName>
</protein>
<keyword evidence="2" id="KW-1185">Reference proteome</keyword>
<organism evidence="1 2">
    <name type="scientific">Photobacterium arenosum</name>
    <dbReference type="NCBI Taxonomy" id="2774143"/>
    <lineage>
        <taxon>Bacteria</taxon>
        <taxon>Pseudomonadati</taxon>
        <taxon>Pseudomonadota</taxon>
        <taxon>Gammaproteobacteria</taxon>
        <taxon>Vibrionales</taxon>
        <taxon>Vibrionaceae</taxon>
        <taxon>Photobacterium</taxon>
    </lineage>
</organism>
<name>A0ABR9BHF8_9GAMM</name>
<dbReference type="EMBL" id="JACYTP010000001">
    <property type="protein sequence ID" value="MBD8511594.1"/>
    <property type="molecule type" value="Genomic_DNA"/>
</dbReference>
<dbReference type="Proteomes" id="UP000649768">
    <property type="component" value="Unassembled WGS sequence"/>
</dbReference>